<dbReference type="InterPro" id="IPR012348">
    <property type="entry name" value="RNR-like"/>
</dbReference>
<dbReference type="GO" id="GO:0016491">
    <property type="term" value="F:oxidoreductase activity"/>
    <property type="evidence" value="ECO:0007669"/>
    <property type="project" value="InterPro"/>
</dbReference>
<dbReference type="eggNOG" id="COG0208">
    <property type="taxonomic scope" value="Bacteria"/>
</dbReference>
<comment type="cofactor">
    <cofactor evidence="1">
        <name>Fe cation</name>
        <dbReference type="ChEBI" id="CHEBI:24875"/>
    </cofactor>
</comment>
<organism evidence="2 3">
    <name type="scientific">Secundilactobacillus oryzae JCM 18671</name>
    <dbReference type="NCBI Taxonomy" id="1291743"/>
    <lineage>
        <taxon>Bacteria</taxon>
        <taxon>Bacillati</taxon>
        <taxon>Bacillota</taxon>
        <taxon>Bacilli</taxon>
        <taxon>Lactobacillales</taxon>
        <taxon>Lactobacillaceae</taxon>
        <taxon>Secundilactobacillus</taxon>
    </lineage>
</organism>
<dbReference type="Gene3D" id="1.10.620.20">
    <property type="entry name" value="Ribonucleotide Reductase, subunit A"/>
    <property type="match status" value="1"/>
</dbReference>
<dbReference type="InterPro" id="IPR009078">
    <property type="entry name" value="Ferritin-like_SF"/>
</dbReference>
<protein>
    <submittedName>
        <fullName evidence="2">Ribonucleotide reductase, beta subunit</fullName>
    </submittedName>
</protein>
<evidence type="ECO:0000313" key="3">
    <source>
        <dbReference type="Proteomes" id="UP000028700"/>
    </source>
</evidence>
<gene>
    <name evidence="2" type="ORF">LOSG293_380050</name>
</gene>
<sequence length="308" mass="35111">MDYLYYKAINWDDIKDNFDKYMWERLTTNFWLDIRIPITNDQTAWQQLSDTQQQAITRMLAGTSMLAVYQSEVGTPAIRHDRRTQQEESVLNTITFMKSVHAKSCTTIFRALIPGNGDESFTWADDNANLQAEIDQLAQTSINGTALQKKALFILTETGLSFGKYWTTLQTHSLVNTYQMLANILRGSAIFSAYVGYKFHLGFEDLASSDQAELQHWINTQFDQLMQTEKDFLEANLDDATEAINLASYGANHALMSLGFNAVYEVQPSSLVAQLKELMIDQNQFLQQVTAANNESDTEKMTDDDYDF</sequence>
<keyword evidence="3" id="KW-1185">Reference proteome</keyword>
<dbReference type="RefSeq" id="WP_034529317.1">
    <property type="nucleotide sequence ID" value="NZ_BBJM01000038.1"/>
</dbReference>
<dbReference type="SUPFAM" id="SSF47240">
    <property type="entry name" value="Ferritin-like"/>
    <property type="match status" value="1"/>
</dbReference>
<evidence type="ECO:0000313" key="2">
    <source>
        <dbReference type="EMBL" id="GAK48563.1"/>
    </source>
</evidence>
<reference evidence="2" key="1">
    <citation type="journal article" date="2014" name="Genome Announc.">
        <title>Draft Genome Sequence of Lactobacillus oryzae Strain SG293T.</title>
        <authorList>
            <person name="Tanizawa Y."/>
            <person name="Fujisawa T."/>
            <person name="Mochizuki T."/>
            <person name="Kaminuma E."/>
            <person name="Nakamura Y."/>
            <person name="Tohno M."/>
        </authorList>
    </citation>
    <scope>NUCLEOTIDE SEQUENCE [LARGE SCALE GENOMIC DNA]</scope>
    <source>
        <strain evidence="2">SG293</strain>
    </source>
</reference>
<accession>A0A081BKJ5</accession>
<comment type="caution">
    <text evidence="2">The sequence shown here is derived from an EMBL/GenBank/DDBJ whole genome shotgun (WGS) entry which is preliminary data.</text>
</comment>
<dbReference type="Proteomes" id="UP000028700">
    <property type="component" value="Unassembled WGS sequence"/>
</dbReference>
<name>A0A081BKJ5_9LACO</name>
<evidence type="ECO:0000256" key="1">
    <source>
        <dbReference type="ARBA" id="ARBA00001962"/>
    </source>
</evidence>
<proteinExistence type="predicted"/>
<dbReference type="EMBL" id="BBJM01000038">
    <property type="protein sequence ID" value="GAK48563.1"/>
    <property type="molecule type" value="Genomic_DNA"/>
</dbReference>
<dbReference type="OrthoDB" id="2265527at2"/>
<dbReference type="GO" id="GO:0009263">
    <property type="term" value="P:deoxyribonucleotide biosynthetic process"/>
    <property type="evidence" value="ECO:0007669"/>
    <property type="project" value="InterPro"/>
</dbReference>
<dbReference type="InterPro" id="IPR000358">
    <property type="entry name" value="RNR_small_fam"/>
</dbReference>
<dbReference type="AlphaFoldDB" id="A0A081BKJ5"/>
<dbReference type="STRING" id="1291743.LOSG293_380050"/>
<dbReference type="Pfam" id="PF00268">
    <property type="entry name" value="Ribonuc_red_sm"/>
    <property type="match status" value="1"/>
</dbReference>